<evidence type="ECO:0000256" key="2">
    <source>
        <dbReference type="ARBA" id="ARBA00022618"/>
    </source>
</evidence>
<dbReference type="PRINTS" id="PR00296">
    <property type="entry name" value="CYCLINKINASE"/>
</dbReference>
<sequence>MAEHDISKEINYSDKYYDDQNEYRHVTLPRDFGIQVYKHFGGQLLSENEWRSIGIEMSRGWIHYGYSPSEHHILLFYRKYTGTGVTPRVKQEQQYQKIIEEREQNV</sequence>
<evidence type="ECO:0000313" key="5">
    <source>
        <dbReference type="EMBL" id="KAF0975246.1"/>
    </source>
</evidence>
<dbReference type="AlphaFoldDB" id="A0A6A5BK29"/>
<evidence type="ECO:0000256" key="4">
    <source>
        <dbReference type="RuleBase" id="RU311113"/>
    </source>
</evidence>
<dbReference type="SUPFAM" id="SSF55637">
    <property type="entry name" value="Cell cycle regulatory proteins"/>
    <property type="match status" value="1"/>
</dbReference>
<dbReference type="PANTHER" id="PTHR23415">
    <property type="entry name" value="CYCLIN-DEPENDENT KINASES REGULATORY SUBUNIT/60S RIBOSOME SUBUNIT BIOGENESIS PROTEIN NIP7"/>
    <property type="match status" value="1"/>
</dbReference>
<dbReference type="OrthoDB" id="440676at2759"/>
<evidence type="ECO:0000256" key="3">
    <source>
        <dbReference type="ARBA" id="ARBA00023306"/>
    </source>
</evidence>
<gene>
    <name evidence="5" type="ORF">FDP41_005998</name>
</gene>
<evidence type="ECO:0000256" key="1">
    <source>
        <dbReference type="ARBA" id="ARBA00007782"/>
    </source>
</evidence>
<dbReference type="GO" id="GO:0051301">
    <property type="term" value="P:cell division"/>
    <property type="evidence" value="ECO:0007669"/>
    <property type="project" value="UniProtKB-UniRule"/>
</dbReference>
<proteinExistence type="inferred from homology"/>
<keyword evidence="3 4" id="KW-0131">Cell cycle</keyword>
<dbReference type="InterPro" id="IPR000789">
    <property type="entry name" value="Cyclin-dep_kinase_reg-sub"/>
</dbReference>
<reference evidence="5 6" key="1">
    <citation type="journal article" date="2019" name="Sci. Rep.">
        <title>Nanopore sequencing improves the draft genome of the human pathogenic amoeba Naegleria fowleri.</title>
        <authorList>
            <person name="Liechti N."/>
            <person name="Schurch N."/>
            <person name="Bruggmann R."/>
            <person name="Wittwer M."/>
        </authorList>
    </citation>
    <scope>NUCLEOTIDE SEQUENCE [LARGE SCALE GENOMIC DNA]</scope>
    <source>
        <strain evidence="5 6">ATCC 30894</strain>
    </source>
</reference>
<evidence type="ECO:0000313" key="6">
    <source>
        <dbReference type="Proteomes" id="UP000444721"/>
    </source>
</evidence>
<dbReference type="GeneID" id="68113216"/>
<comment type="similarity">
    <text evidence="1 4">Belongs to the CKS family.</text>
</comment>
<dbReference type="Proteomes" id="UP000444721">
    <property type="component" value="Unassembled WGS sequence"/>
</dbReference>
<dbReference type="GO" id="GO:0016538">
    <property type="term" value="F:cyclin-dependent protein serine/threonine kinase regulator activity"/>
    <property type="evidence" value="ECO:0007669"/>
    <property type="project" value="InterPro"/>
</dbReference>
<dbReference type="RefSeq" id="XP_044559959.1">
    <property type="nucleotide sequence ID" value="XM_044709584.1"/>
</dbReference>
<dbReference type="VEuPathDB" id="AmoebaDB:NF0114430"/>
<dbReference type="OMA" id="MHEPEPH"/>
<dbReference type="InterPro" id="IPR036858">
    <property type="entry name" value="Cyclin-dep_kinase_reg-sub_sf"/>
</dbReference>
<dbReference type="Pfam" id="PF01111">
    <property type="entry name" value="CKS"/>
    <property type="match status" value="1"/>
</dbReference>
<dbReference type="Gene3D" id="3.30.170.10">
    <property type="entry name" value="Cyclin-dependent kinase, regulatory subunit"/>
    <property type="match status" value="1"/>
</dbReference>
<keyword evidence="6" id="KW-1185">Reference proteome</keyword>
<organism evidence="5 6">
    <name type="scientific">Naegleria fowleri</name>
    <name type="common">Brain eating amoeba</name>
    <dbReference type="NCBI Taxonomy" id="5763"/>
    <lineage>
        <taxon>Eukaryota</taxon>
        <taxon>Discoba</taxon>
        <taxon>Heterolobosea</taxon>
        <taxon>Tetramitia</taxon>
        <taxon>Eutetramitia</taxon>
        <taxon>Vahlkampfiidae</taxon>
        <taxon>Naegleria</taxon>
    </lineage>
</organism>
<name>A0A6A5BK29_NAEFO</name>
<dbReference type="SMART" id="SM01084">
    <property type="entry name" value="CKS"/>
    <property type="match status" value="1"/>
</dbReference>
<accession>A0A6A5BK29</accession>
<dbReference type="VEuPathDB" id="AmoebaDB:NfTy_043500"/>
<comment type="function">
    <text evidence="4">Binds to the catalytic subunit of the cyclin dependent kinases and is essential for their biological function.</text>
</comment>
<protein>
    <recommendedName>
        <fullName evidence="4">Cyclin-dependent kinases regulatory subunit</fullName>
    </recommendedName>
</protein>
<dbReference type="EMBL" id="VFQX01000048">
    <property type="protein sequence ID" value="KAF0975246.1"/>
    <property type="molecule type" value="Genomic_DNA"/>
</dbReference>
<comment type="caution">
    <text evidence="5">The sequence shown here is derived from an EMBL/GenBank/DDBJ whole genome shotgun (WGS) entry which is preliminary data.</text>
</comment>
<dbReference type="VEuPathDB" id="AmoebaDB:FDP41_005998"/>
<keyword evidence="2 4" id="KW-0132">Cell division</keyword>